<sequence length="77" mass="8606">MAENFCLLEAIYPGITAHRGAMIAGTPGRVKQRMLKLAGNYDVNEIVAATMTAHAEDSFRFYEPLAEMFERTPRNIS</sequence>
<dbReference type="Proteomes" id="UP000812961">
    <property type="component" value="Unassembled WGS sequence"/>
</dbReference>
<accession>A0ABS7GID3</accession>
<proteinExistence type="predicted"/>
<gene>
    <name evidence="1" type="ORF">K1Y79_24090</name>
</gene>
<reference evidence="1 2" key="1">
    <citation type="submission" date="2021-08" db="EMBL/GenBank/DDBJ databases">
        <title>The genome sequence of Chitinophaga sp. B61.</title>
        <authorList>
            <person name="Zhang X."/>
        </authorList>
    </citation>
    <scope>NUCLEOTIDE SEQUENCE [LARGE SCALE GENOMIC DNA]</scope>
    <source>
        <strain evidence="1 2">B61</strain>
    </source>
</reference>
<dbReference type="RefSeq" id="WP_220252750.1">
    <property type="nucleotide sequence ID" value="NZ_JAICCF010000004.1"/>
</dbReference>
<evidence type="ECO:0000313" key="2">
    <source>
        <dbReference type="Proteomes" id="UP000812961"/>
    </source>
</evidence>
<protein>
    <submittedName>
        <fullName evidence="1">Uncharacterized protein</fullName>
    </submittedName>
</protein>
<organism evidence="1 2">
    <name type="scientific">Chitinophaga rhizophila</name>
    <dbReference type="NCBI Taxonomy" id="2866212"/>
    <lineage>
        <taxon>Bacteria</taxon>
        <taxon>Pseudomonadati</taxon>
        <taxon>Bacteroidota</taxon>
        <taxon>Chitinophagia</taxon>
        <taxon>Chitinophagales</taxon>
        <taxon>Chitinophagaceae</taxon>
        <taxon>Chitinophaga</taxon>
    </lineage>
</organism>
<keyword evidence="2" id="KW-1185">Reference proteome</keyword>
<comment type="caution">
    <text evidence="1">The sequence shown here is derived from an EMBL/GenBank/DDBJ whole genome shotgun (WGS) entry which is preliminary data.</text>
</comment>
<evidence type="ECO:0000313" key="1">
    <source>
        <dbReference type="EMBL" id="MBW8687439.1"/>
    </source>
</evidence>
<dbReference type="EMBL" id="JAICCF010000004">
    <property type="protein sequence ID" value="MBW8687439.1"/>
    <property type="molecule type" value="Genomic_DNA"/>
</dbReference>
<name>A0ABS7GID3_9BACT</name>